<evidence type="ECO:0000256" key="3">
    <source>
        <dbReference type="ARBA" id="ARBA00023163"/>
    </source>
</evidence>
<dbReference type="SMART" id="SM00342">
    <property type="entry name" value="HTH_ARAC"/>
    <property type="match status" value="1"/>
</dbReference>
<dbReference type="Proteomes" id="UP000316921">
    <property type="component" value="Chromosome"/>
</dbReference>
<evidence type="ECO:0000256" key="2">
    <source>
        <dbReference type="ARBA" id="ARBA00023125"/>
    </source>
</evidence>
<dbReference type="PROSITE" id="PS00041">
    <property type="entry name" value="HTH_ARAC_FAMILY_1"/>
    <property type="match status" value="1"/>
</dbReference>
<dbReference type="InterPro" id="IPR020449">
    <property type="entry name" value="Tscrpt_reg_AraC-type_HTH"/>
</dbReference>
<evidence type="ECO:0000256" key="1">
    <source>
        <dbReference type="ARBA" id="ARBA00023015"/>
    </source>
</evidence>
<evidence type="ECO:0000313" key="6">
    <source>
        <dbReference type="EMBL" id="QDU66718.1"/>
    </source>
</evidence>
<dbReference type="EMBL" id="CP036287">
    <property type="protein sequence ID" value="QDU66718.1"/>
    <property type="molecule type" value="Genomic_DNA"/>
</dbReference>
<dbReference type="GO" id="GO:0043565">
    <property type="term" value="F:sequence-specific DNA binding"/>
    <property type="evidence" value="ECO:0007669"/>
    <property type="project" value="InterPro"/>
</dbReference>
<protein>
    <submittedName>
        <fullName evidence="6">Transposon Tn10 TetD protein</fullName>
    </submittedName>
</protein>
<accession>A0A518BIB6</accession>
<dbReference type="KEGG" id="pbap:Pla133_17940"/>
<dbReference type="RefSeq" id="WP_145064532.1">
    <property type="nucleotide sequence ID" value="NZ_CP036287.1"/>
</dbReference>
<dbReference type="SUPFAM" id="SSF55136">
    <property type="entry name" value="Probable bacterial effector-binding domain"/>
    <property type="match status" value="1"/>
</dbReference>
<dbReference type="Pfam" id="PF12833">
    <property type="entry name" value="HTH_18"/>
    <property type="match status" value="1"/>
</dbReference>
<dbReference type="InterPro" id="IPR050908">
    <property type="entry name" value="SmbC-like"/>
</dbReference>
<keyword evidence="7" id="KW-1185">Reference proteome</keyword>
<dbReference type="Gene3D" id="3.20.80.10">
    <property type="entry name" value="Regulatory factor, effector binding domain"/>
    <property type="match status" value="1"/>
</dbReference>
<reference evidence="6 7" key="1">
    <citation type="submission" date="2019-02" db="EMBL/GenBank/DDBJ databases">
        <title>Deep-cultivation of Planctomycetes and their phenomic and genomic characterization uncovers novel biology.</title>
        <authorList>
            <person name="Wiegand S."/>
            <person name="Jogler M."/>
            <person name="Boedeker C."/>
            <person name="Pinto D."/>
            <person name="Vollmers J."/>
            <person name="Rivas-Marin E."/>
            <person name="Kohn T."/>
            <person name="Peeters S.H."/>
            <person name="Heuer A."/>
            <person name="Rast P."/>
            <person name="Oberbeckmann S."/>
            <person name="Bunk B."/>
            <person name="Jeske O."/>
            <person name="Meyerdierks A."/>
            <person name="Storesund J.E."/>
            <person name="Kallscheuer N."/>
            <person name="Luecker S."/>
            <person name="Lage O.M."/>
            <person name="Pohl T."/>
            <person name="Merkel B.J."/>
            <person name="Hornburger P."/>
            <person name="Mueller R.-W."/>
            <person name="Bruemmer F."/>
            <person name="Labrenz M."/>
            <person name="Spormann A.M."/>
            <person name="Op den Camp H."/>
            <person name="Overmann J."/>
            <person name="Amann R."/>
            <person name="Jetten M.S.M."/>
            <person name="Mascher T."/>
            <person name="Medema M.H."/>
            <person name="Devos D.P."/>
            <person name="Kaster A.-K."/>
            <person name="Ovreas L."/>
            <person name="Rohde M."/>
            <person name="Galperin M.Y."/>
            <person name="Jogler C."/>
        </authorList>
    </citation>
    <scope>NUCLEOTIDE SEQUENCE [LARGE SCALE GENOMIC DNA]</scope>
    <source>
        <strain evidence="6 7">Pla133</strain>
    </source>
</reference>
<name>A0A518BIB6_9BACT</name>
<dbReference type="InterPro" id="IPR029442">
    <property type="entry name" value="GyrI-like"/>
</dbReference>
<dbReference type="InterPro" id="IPR018062">
    <property type="entry name" value="HTH_AraC-typ_CS"/>
</dbReference>
<evidence type="ECO:0000259" key="5">
    <source>
        <dbReference type="PROSITE" id="PS01124"/>
    </source>
</evidence>
<dbReference type="PRINTS" id="PR00032">
    <property type="entry name" value="HTHARAC"/>
</dbReference>
<evidence type="ECO:0000256" key="4">
    <source>
        <dbReference type="SAM" id="MobiDB-lite"/>
    </source>
</evidence>
<keyword evidence="2" id="KW-0238">DNA-binding</keyword>
<dbReference type="PANTHER" id="PTHR40055">
    <property type="entry name" value="TRANSCRIPTIONAL REGULATOR YGIV-RELATED"/>
    <property type="match status" value="1"/>
</dbReference>
<dbReference type="GO" id="GO:0003700">
    <property type="term" value="F:DNA-binding transcription factor activity"/>
    <property type="evidence" value="ECO:0007669"/>
    <property type="project" value="InterPro"/>
</dbReference>
<feature type="region of interest" description="Disordered" evidence="4">
    <location>
        <begin position="119"/>
        <end position="146"/>
    </location>
</feature>
<dbReference type="PANTHER" id="PTHR40055:SF1">
    <property type="entry name" value="TRANSCRIPTIONAL REGULATOR YGIV-RELATED"/>
    <property type="match status" value="1"/>
</dbReference>
<dbReference type="InterPro" id="IPR018060">
    <property type="entry name" value="HTH_AraC"/>
</dbReference>
<dbReference type="Pfam" id="PF06445">
    <property type="entry name" value="GyrI-like"/>
    <property type="match status" value="1"/>
</dbReference>
<gene>
    <name evidence="6" type="primary">tetD</name>
    <name evidence="6" type="ORF">Pla133_17940</name>
</gene>
<dbReference type="InterPro" id="IPR011256">
    <property type="entry name" value="Reg_factor_effector_dom_sf"/>
</dbReference>
<keyword evidence="3" id="KW-0804">Transcription</keyword>
<keyword evidence="1" id="KW-0805">Transcription regulation</keyword>
<dbReference type="AlphaFoldDB" id="A0A518BIB6"/>
<dbReference type="SUPFAM" id="SSF46689">
    <property type="entry name" value="Homeodomain-like"/>
    <property type="match status" value="2"/>
</dbReference>
<proteinExistence type="predicted"/>
<evidence type="ECO:0000313" key="7">
    <source>
        <dbReference type="Proteomes" id="UP000316921"/>
    </source>
</evidence>
<sequence>MQQTQPTVTEPPARSDQDYAARIRRAQRLLEERLSEDLPLAEVAAAAGLSPFHFHRLFRGLVGEPVAAHVRRLRLERAAHRLEQTDADILSIALDVGYGSNEAFTRAFARQFGVAPSTYRAEGASSGGGGDREGDGGGDDLPPIDVRLEPREPERVACVRHVGPYSDVASAWKTLFKWGWRHMIFGRPAMFALCHDDPEVTQPERCRYDACLVVKASARIAGPVSEIRLPGGNFAVVRHRGPYDGLGQTYAALFARVASGPIDGEWRRLGDPPSLERYLNDPRKTAPEDLETEVWMPLV</sequence>
<dbReference type="SMART" id="SM00871">
    <property type="entry name" value="AraC_E_bind"/>
    <property type="match status" value="1"/>
</dbReference>
<dbReference type="InterPro" id="IPR010499">
    <property type="entry name" value="AraC_E-bd"/>
</dbReference>
<organism evidence="6 7">
    <name type="scientific">Engelhardtia mirabilis</name>
    <dbReference type="NCBI Taxonomy" id="2528011"/>
    <lineage>
        <taxon>Bacteria</taxon>
        <taxon>Pseudomonadati</taxon>
        <taxon>Planctomycetota</taxon>
        <taxon>Planctomycetia</taxon>
        <taxon>Planctomycetia incertae sedis</taxon>
        <taxon>Engelhardtia</taxon>
    </lineage>
</organism>
<dbReference type="InterPro" id="IPR009057">
    <property type="entry name" value="Homeodomain-like_sf"/>
</dbReference>
<dbReference type="PROSITE" id="PS01124">
    <property type="entry name" value="HTH_ARAC_FAMILY_2"/>
    <property type="match status" value="1"/>
</dbReference>
<feature type="domain" description="HTH araC/xylS-type" evidence="5">
    <location>
        <begin position="24"/>
        <end position="122"/>
    </location>
</feature>
<dbReference type="Gene3D" id="1.10.10.60">
    <property type="entry name" value="Homeodomain-like"/>
    <property type="match status" value="2"/>
</dbReference>